<reference evidence="2 3" key="1">
    <citation type="submission" date="2020-04" db="EMBL/GenBank/DDBJ databases">
        <title>Novel Mycoplasma species detected in Phocoena phocoena (harbor porpoise) from the USA.</title>
        <authorList>
            <person name="Volokhov D.V."/>
        </authorList>
    </citation>
    <scope>NUCLEOTIDE SEQUENCE [LARGE SCALE GENOMIC DNA]</scope>
    <source>
        <strain evidence="2 3">Phocoena C-264-GEN</strain>
    </source>
</reference>
<sequence>MAQKKSSTNKFYLSEKFDKQRNITFNLKMAKVDKRENFKTFNEALEAFMNKASKLEGDSKIWFHRDGAFRGSAPYERAKLIIEKVKEAKVNDAEAITFINEQKLVDTKETKKTKKPTTLKQEKVKENKLESTKEIIVEQVSDTVTTKPKWNKWFIAWVSLIMIVAVVIITLCLLHYFEII</sequence>
<dbReference type="EMBL" id="CP051481">
    <property type="protein sequence ID" value="QJG66756.1"/>
    <property type="molecule type" value="Genomic_DNA"/>
</dbReference>
<protein>
    <submittedName>
        <fullName evidence="2">Uncharacterized protein</fullName>
    </submittedName>
</protein>
<dbReference type="KEGG" id="mphe:HGG69_00200"/>
<accession>A0A858U7Q1</accession>
<gene>
    <name evidence="2" type="ORF">HGG69_00200</name>
</gene>
<keyword evidence="3" id="KW-1185">Reference proteome</keyword>
<evidence type="ECO:0000256" key="1">
    <source>
        <dbReference type="SAM" id="Phobius"/>
    </source>
</evidence>
<proteinExistence type="predicted"/>
<dbReference type="RefSeq" id="WP_169604807.1">
    <property type="nucleotide sequence ID" value="NZ_CP051481.1"/>
</dbReference>
<organism evidence="2 3">
    <name type="scientific">Mycoplasma phocoenae</name>
    <dbReference type="NCBI Taxonomy" id="754517"/>
    <lineage>
        <taxon>Bacteria</taxon>
        <taxon>Bacillati</taxon>
        <taxon>Mycoplasmatota</taxon>
        <taxon>Mollicutes</taxon>
        <taxon>Mycoplasmataceae</taxon>
        <taxon>Mycoplasma</taxon>
    </lineage>
</organism>
<keyword evidence="1" id="KW-0472">Membrane</keyword>
<dbReference type="AlphaFoldDB" id="A0A858U7Q1"/>
<evidence type="ECO:0000313" key="3">
    <source>
        <dbReference type="Proteomes" id="UP000501060"/>
    </source>
</evidence>
<name>A0A858U7Q1_9MOLU</name>
<keyword evidence="1" id="KW-0812">Transmembrane</keyword>
<dbReference type="Proteomes" id="UP000501060">
    <property type="component" value="Chromosome"/>
</dbReference>
<evidence type="ECO:0000313" key="2">
    <source>
        <dbReference type="EMBL" id="QJG66756.1"/>
    </source>
</evidence>
<keyword evidence="1" id="KW-1133">Transmembrane helix</keyword>
<feature type="transmembrane region" description="Helical" evidence="1">
    <location>
        <begin position="154"/>
        <end position="177"/>
    </location>
</feature>